<evidence type="ECO:0000256" key="1">
    <source>
        <dbReference type="ARBA" id="ARBA00001933"/>
    </source>
</evidence>
<dbReference type="PANTHER" id="PTHR11808:SF80">
    <property type="entry name" value="CYSTATHIONINE GAMMA-LYASE"/>
    <property type="match status" value="1"/>
</dbReference>
<dbReference type="PANTHER" id="PTHR11808">
    <property type="entry name" value="TRANS-SULFURATION ENZYME FAMILY MEMBER"/>
    <property type="match status" value="1"/>
</dbReference>
<keyword evidence="7" id="KW-1185">Reference proteome</keyword>
<dbReference type="HOGENOM" id="CLU_1083261_0_0_1"/>
<dbReference type="GO" id="GO:0030170">
    <property type="term" value="F:pyridoxal phosphate binding"/>
    <property type="evidence" value="ECO:0007669"/>
    <property type="project" value="InterPro"/>
</dbReference>
<dbReference type="FunFam" id="3.40.640.10:FF:000046">
    <property type="entry name" value="Cystathionine gamma-lyase"/>
    <property type="match status" value="1"/>
</dbReference>
<comment type="similarity">
    <text evidence="2 4">Belongs to the trans-sulfuration enzymes family.</text>
</comment>
<dbReference type="eggNOG" id="KOG0053">
    <property type="taxonomic scope" value="Eukaryota"/>
</dbReference>
<proteinExistence type="inferred from homology"/>
<evidence type="ECO:0000313" key="6">
    <source>
        <dbReference type="EnsemblPlants" id="OBART10G15790.1"/>
    </source>
</evidence>
<dbReference type="Gramene" id="OBART10G15790.1">
    <property type="protein sequence ID" value="OBART10G15790.1"/>
    <property type="gene ID" value="OBART10G15790"/>
</dbReference>
<sequence length="257" mass="27036">MAHVMAASELVTATIKRPFQNDDDNSSNGNGNADGKPKARRREADPAAALAAARHEFGEHGGVNMSIEASATFTVMEPDTMRRLFAGELGPERGDLYIYSRHFNPTVLALGRQMAALEGTEAAYCTASGISSARGGHVVASRCLYGGTHALLSRFLPRASGVRATFVDADDEAAVRAAVRPGETRVVYVETMSNPTLAVADIPMLARVAHDAGAKLVVDNTFTPMVVSPARLGADVVVHSVSKFISGGADIIAGDRD</sequence>
<evidence type="ECO:0000256" key="5">
    <source>
        <dbReference type="SAM" id="MobiDB-lite"/>
    </source>
</evidence>
<dbReference type="AlphaFoldDB" id="A0A0D3HFN1"/>
<dbReference type="STRING" id="65489.A0A0D3HFN1"/>
<dbReference type="GO" id="GO:0019346">
    <property type="term" value="P:transsulfuration"/>
    <property type="evidence" value="ECO:0007669"/>
    <property type="project" value="InterPro"/>
</dbReference>
<dbReference type="Proteomes" id="UP000026960">
    <property type="component" value="Chromosome 10"/>
</dbReference>
<dbReference type="Pfam" id="PF01053">
    <property type="entry name" value="Cys_Met_Meta_PP"/>
    <property type="match status" value="1"/>
</dbReference>
<dbReference type="GO" id="GO:0016846">
    <property type="term" value="F:carbon-sulfur lyase activity"/>
    <property type="evidence" value="ECO:0007669"/>
    <property type="project" value="TreeGrafter"/>
</dbReference>
<dbReference type="PaxDb" id="65489-OBART10G15790.1"/>
<feature type="region of interest" description="Disordered" evidence="5">
    <location>
        <begin position="17"/>
        <end position="46"/>
    </location>
</feature>
<evidence type="ECO:0000256" key="4">
    <source>
        <dbReference type="RuleBase" id="RU362118"/>
    </source>
</evidence>
<reference evidence="6" key="1">
    <citation type="journal article" date="2009" name="Rice">
        <title>De Novo Next Generation Sequencing of Plant Genomes.</title>
        <authorList>
            <person name="Rounsley S."/>
            <person name="Marri P.R."/>
            <person name="Yu Y."/>
            <person name="He R."/>
            <person name="Sisneros N."/>
            <person name="Goicoechea J.L."/>
            <person name="Lee S.J."/>
            <person name="Angelova A."/>
            <person name="Kudrna D."/>
            <person name="Luo M."/>
            <person name="Affourtit J."/>
            <person name="Desany B."/>
            <person name="Knight J."/>
            <person name="Niazi F."/>
            <person name="Egholm M."/>
            <person name="Wing R.A."/>
        </authorList>
    </citation>
    <scope>NUCLEOTIDE SEQUENCE [LARGE SCALE GENOMIC DNA]</scope>
    <source>
        <strain evidence="6">cv. IRGC 105608</strain>
    </source>
</reference>
<dbReference type="InterPro" id="IPR015424">
    <property type="entry name" value="PyrdxlP-dep_Trfase"/>
</dbReference>
<comment type="cofactor">
    <cofactor evidence="1 4">
        <name>pyridoxal 5'-phosphate</name>
        <dbReference type="ChEBI" id="CHEBI:597326"/>
    </cofactor>
</comment>
<accession>A0A0D3HFN1</accession>
<dbReference type="InterPro" id="IPR000277">
    <property type="entry name" value="Cys/Met-Metab_PyrdxlP-dep_enz"/>
</dbReference>
<evidence type="ECO:0000256" key="2">
    <source>
        <dbReference type="ARBA" id="ARBA00009077"/>
    </source>
</evidence>
<protein>
    <submittedName>
        <fullName evidence="6">Uncharacterized protein</fullName>
    </submittedName>
</protein>
<reference evidence="6" key="2">
    <citation type="submission" date="2015-03" db="UniProtKB">
        <authorList>
            <consortium name="EnsemblPlants"/>
        </authorList>
    </citation>
    <scope>IDENTIFICATION</scope>
</reference>
<evidence type="ECO:0000313" key="7">
    <source>
        <dbReference type="Proteomes" id="UP000026960"/>
    </source>
</evidence>
<dbReference type="Gene3D" id="3.40.640.10">
    <property type="entry name" value="Type I PLP-dependent aspartate aminotransferase-like (Major domain)"/>
    <property type="match status" value="1"/>
</dbReference>
<dbReference type="EnsemblPlants" id="OBART10G15790.1">
    <property type="protein sequence ID" value="OBART10G15790.1"/>
    <property type="gene ID" value="OBART10G15790"/>
</dbReference>
<dbReference type="GO" id="GO:0005737">
    <property type="term" value="C:cytoplasm"/>
    <property type="evidence" value="ECO:0007669"/>
    <property type="project" value="TreeGrafter"/>
</dbReference>
<organism evidence="6">
    <name type="scientific">Oryza barthii</name>
    <dbReference type="NCBI Taxonomy" id="65489"/>
    <lineage>
        <taxon>Eukaryota</taxon>
        <taxon>Viridiplantae</taxon>
        <taxon>Streptophyta</taxon>
        <taxon>Embryophyta</taxon>
        <taxon>Tracheophyta</taxon>
        <taxon>Spermatophyta</taxon>
        <taxon>Magnoliopsida</taxon>
        <taxon>Liliopsida</taxon>
        <taxon>Poales</taxon>
        <taxon>Poaceae</taxon>
        <taxon>BOP clade</taxon>
        <taxon>Oryzoideae</taxon>
        <taxon>Oryzeae</taxon>
        <taxon>Oryzinae</taxon>
        <taxon>Oryza</taxon>
    </lineage>
</organism>
<name>A0A0D3HFN1_9ORYZ</name>
<dbReference type="SUPFAM" id="SSF53383">
    <property type="entry name" value="PLP-dependent transferases"/>
    <property type="match status" value="1"/>
</dbReference>
<keyword evidence="3 4" id="KW-0663">Pyridoxal phosphate</keyword>
<evidence type="ECO:0000256" key="3">
    <source>
        <dbReference type="ARBA" id="ARBA00022898"/>
    </source>
</evidence>
<dbReference type="InterPro" id="IPR015421">
    <property type="entry name" value="PyrdxlP-dep_Trfase_major"/>
</dbReference>